<evidence type="ECO:0000313" key="5">
    <source>
        <dbReference type="EMBL" id="KAG5648519.1"/>
    </source>
</evidence>
<dbReference type="Pfam" id="PF07859">
    <property type="entry name" value="Abhydrolase_3"/>
    <property type="match status" value="1"/>
</dbReference>
<dbReference type="OrthoDB" id="2152029at2759"/>
<evidence type="ECO:0000256" key="1">
    <source>
        <dbReference type="ARBA" id="ARBA00010515"/>
    </source>
</evidence>
<gene>
    <name evidence="5" type="ORF">DXG03_003130</name>
</gene>
<feature type="active site" evidence="3">
    <location>
        <position position="146"/>
    </location>
</feature>
<evidence type="ECO:0000313" key="6">
    <source>
        <dbReference type="Proteomes" id="UP000775547"/>
    </source>
</evidence>
<reference evidence="5" key="1">
    <citation type="submission" date="2020-07" db="EMBL/GenBank/DDBJ databases">
        <authorList>
            <person name="Nieuwenhuis M."/>
            <person name="Van De Peppel L.J.J."/>
        </authorList>
    </citation>
    <scope>NUCLEOTIDE SEQUENCE</scope>
    <source>
        <strain evidence="5">AP01</strain>
        <tissue evidence="5">Mycelium</tissue>
    </source>
</reference>
<dbReference type="InterPro" id="IPR029058">
    <property type="entry name" value="AB_hydrolase_fold"/>
</dbReference>
<dbReference type="Proteomes" id="UP000775547">
    <property type="component" value="Unassembled WGS sequence"/>
</dbReference>
<feature type="domain" description="Alpha/beta hydrolase fold-3" evidence="4">
    <location>
        <begin position="62"/>
        <end position="301"/>
    </location>
</feature>
<evidence type="ECO:0000259" key="4">
    <source>
        <dbReference type="Pfam" id="PF07859"/>
    </source>
</evidence>
<name>A0A9P7GDF6_9AGAR</name>
<evidence type="ECO:0000256" key="3">
    <source>
        <dbReference type="PROSITE-ProRule" id="PRU10038"/>
    </source>
</evidence>
<organism evidence="5 6">
    <name type="scientific">Asterophora parasitica</name>
    <dbReference type="NCBI Taxonomy" id="117018"/>
    <lineage>
        <taxon>Eukaryota</taxon>
        <taxon>Fungi</taxon>
        <taxon>Dikarya</taxon>
        <taxon>Basidiomycota</taxon>
        <taxon>Agaricomycotina</taxon>
        <taxon>Agaricomycetes</taxon>
        <taxon>Agaricomycetidae</taxon>
        <taxon>Agaricales</taxon>
        <taxon>Tricholomatineae</taxon>
        <taxon>Lyophyllaceae</taxon>
        <taxon>Asterophora</taxon>
    </lineage>
</organism>
<dbReference type="InterPro" id="IPR013094">
    <property type="entry name" value="AB_hydrolase_3"/>
</dbReference>
<protein>
    <recommendedName>
        <fullName evidence="4">Alpha/beta hydrolase fold-3 domain-containing protein</fullName>
    </recommendedName>
</protein>
<accession>A0A9P7GDF6</accession>
<dbReference type="PROSITE" id="PS01174">
    <property type="entry name" value="LIPASE_GDXG_SER"/>
    <property type="match status" value="1"/>
</dbReference>
<proteinExistence type="inferred from homology"/>
<dbReference type="InterPro" id="IPR033140">
    <property type="entry name" value="Lipase_GDXG_put_SER_AS"/>
</dbReference>
<keyword evidence="6" id="KW-1185">Reference proteome</keyword>
<dbReference type="GO" id="GO:0016787">
    <property type="term" value="F:hydrolase activity"/>
    <property type="evidence" value="ECO:0007669"/>
    <property type="project" value="UniProtKB-KW"/>
</dbReference>
<dbReference type="PANTHER" id="PTHR48081:SF26">
    <property type="entry name" value="ALPHA_BETA HYDROLASE FOLD-3 DOMAIN-CONTAINING PROTEIN"/>
    <property type="match status" value="1"/>
</dbReference>
<dbReference type="PANTHER" id="PTHR48081">
    <property type="entry name" value="AB HYDROLASE SUPERFAMILY PROTEIN C4A8.06C"/>
    <property type="match status" value="1"/>
</dbReference>
<dbReference type="InterPro" id="IPR050300">
    <property type="entry name" value="GDXG_lipolytic_enzyme"/>
</dbReference>
<reference evidence="5" key="2">
    <citation type="submission" date="2021-10" db="EMBL/GenBank/DDBJ databases">
        <title>Phylogenomics reveals ancestral predisposition of the termite-cultivated fungus Termitomyces towards a domesticated lifestyle.</title>
        <authorList>
            <person name="Auxier B."/>
            <person name="Grum-Grzhimaylo A."/>
            <person name="Cardenas M.E."/>
            <person name="Lodge J.D."/>
            <person name="Laessoe T."/>
            <person name="Pedersen O."/>
            <person name="Smith M.E."/>
            <person name="Kuyper T.W."/>
            <person name="Franco-Molano E.A."/>
            <person name="Baroni T.J."/>
            <person name="Aanen D.K."/>
        </authorList>
    </citation>
    <scope>NUCLEOTIDE SEQUENCE</scope>
    <source>
        <strain evidence="5">AP01</strain>
        <tissue evidence="5">Mycelium</tissue>
    </source>
</reference>
<keyword evidence="2" id="KW-0378">Hydrolase</keyword>
<dbReference type="Gene3D" id="3.40.50.1820">
    <property type="entry name" value="alpha/beta hydrolase"/>
    <property type="match status" value="1"/>
</dbReference>
<evidence type="ECO:0000256" key="2">
    <source>
        <dbReference type="ARBA" id="ARBA00022801"/>
    </source>
</evidence>
<dbReference type="AlphaFoldDB" id="A0A9P7GDF6"/>
<sequence length="321" mass="35129">MEPNVNGIWVEPVPQLITGKLQEWMTAASIAPVRVPGYWIHKMDSTIEVGASPKPGEKVLYNLHGGAYIRLSAHPSDVTAAIVRGVLKHVHSIQRSFSLEYRLSSTKPFEVANSFPAALLDALAGYNYLVNVVGFAPEDIIIAGDSAGGNLALALTRYLVEYQNHISEEPQFALPALPGGLLLLSPWCDLSLTHEGASKSSHQFITSDYISPVEEGIGYAKDAFLGVMGMDAAKTNPYISPASLDPALNVDFKGFPRTFIVAGGAEVLYDQIITLRDRMANDLGDNKVTYYEAKDGVHDYLVFEWHEPERSNTLRAIAKWV</sequence>
<dbReference type="SUPFAM" id="SSF53474">
    <property type="entry name" value="alpha/beta-Hydrolases"/>
    <property type="match status" value="1"/>
</dbReference>
<comment type="similarity">
    <text evidence="1">Belongs to the 'GDXG' lipolytic enzyme family.</text>
</comment>
<dbReference type="EMBL" id="JABCKV010000002">
    <property type="protein sequence ID" value="KAG5648519.1"/>
    <property type="molecule type" value="Genomic_DNA"/>
</dbReference>
<comment type="caution">
    <text evidence="5">The sequence shown here is derived from an EMBL/GenBank/DDBJ whole genome shotgun (WGS) entry which is preliminary data.</text>
</comment>